<accession>A0ABT6YA58</accession>
<dbReference type="GO" id="GO:0030272">
    <property type="term" value="F:5-formyltetrahydrofolate cyclo-ligase activity"/>
    <property type="evidence" value="ECO:0007669"/>
    <property type="project" value="UniProtKB-EC"/>
</dbReference>
<evidence type="ECO:0000313" key="5">
    <source>
        <dbReference type="EMBL" id="MDI9860461.1"/>
    </source>
</evidence>
<dbReference type="RefSeq" id="WP_283345165.1">
    <property type="nucleotide sequence ID" value="NZ_JASHIF010000011.1"/>
</dbReference>
<evidence type="ECO:0000313" key="6">
    <source>
        <dbReference type="Proteomes" id="UP001236507"/>
    </source>
</evidence>
<dbReference type="EMBL" id="JASHIF010000011">
    <property type="protein sequence ID" value="MDI9860461.1"/>
    <property type="molecule type" value="Genomic_DNA"/>
</dbReference>
<keyword evidence="4" id="KW-0460">Magnesium</keyword>
<dbReference type="EC" id="6.3.3.2" evidence="4"/>
<evidence type="ECO:0000256" key="3">
    <source>
        <dbReference type="ARBA" id="ARBA00022840"/>
    </source>
</evidence>
<dbReference type="PANTHER" id="PTHR23407">
    <property type="entry name" value="ATPASE INHIBITOR/5-FORMYLTETRAHYDROFOLATE CYCLO-LIGASE"/>
    <property type="match status" value="1"/>
</dbReference>
<comment type="cofactor">
    <cofactor evidence="4">
        <name>Mg(2+)</name>
        <dbReference type="ChEBI" id="CHEBI:18420"/>
    </cofactor>
</comment>
<proteinExistence type="inferred from homology"/>
<gene>
    <name evidence="5" type="ORF">QM524_14705</name>
</gene>
<dbReference type="PIRSF" id="PIRSF006806">
    <property type="entry name" value="FTHF_cligase"/>
    <property type="match status" value="1"/>
</dbReference>
<keyword evidence="4" id="KW-0479">Metal-binding</keyword>
<dbReference type="PANTHER" id="PTHR23407:SF1">
    <property type="entry name" value="5-FORMYLTETRAHYDROFOLATE CYCLO-LIGASE"/>
    <property type="match status" value="1"/>
</dbReference>
<sequence>MTKKELRKQYKEKRNSLSESEYQQRCERIVERVIENFDFSTQHYVHLFLPIRIQKEIDTFPLIEQLQSKYPQLQLVVPRVVPNSFEMEHYLYDAAIITLSEWGIPEPMPDFSQKVSPQKIDTVLLPLLVFDEKGNRVGYGKGFYDRFLTECRPEVQKIGLCLEEAVPLIEEVGEWDIPLDFCVSPQRCYEFGVKN</sequence>
<name>A0ABT6YA58_9BACT</name>
<comment type="caution">
    <text evidence="5">The sequence shown here is derived from an EMBL/GenBank/DDBJ whole genome shotgun (WGS) entry which is preliminary data.</text>
</comment>
<organism evidence="5 6">
    <name type="scientific">Flectobacillus roseus</name>
    <dbReference type="NCBI Taxonomy" id="502259"/>
    <lineage>
        <taxon>Bacteria</taxon>
        <taxon>Pseudomonadati</taxon>
        <taxon>Bacteroidota</taxon>
        <taxon>Cytophagia</taxon>
        <taxon>Cytophagales</taxon>
        <taxon>Flectobacillaceae</taxon>
        <taxon>Flectobacillus</taxon>
    </lineage>
</organism>
<dbReference type="Proteomes" id="UP001236507">
    <property type="component" value="Unassembled WGS sequence"/>
</dbReference>
<keyword evidence="3 4" id="KW-0067">ATP-binding</keyword>
<dbReference type="InterPro" id="IPR037171">
    <property type="entry name" value="NagB/RpiA_transferase-like"/>
</dbReference>
<dbReference type="InterPro" id="IPR024185">
    <property type="entry name" value="FTHF_cligase-like_sf"/>
</dbReference>
<comment type="catalytic activity">
    <reaction evidence="4">
        <text>(6S)-5-formyl-5,6,7,8-tetrahydrofolate + ATP = (6R)-5,10-methenyltetrahydrofolate + ADP + phosphate</text>
        <dbReference type="Rhea" id="RHEA:10488"/>
        <dbReference type="ChEBI" id="CHEBI:30616"/>
        <dbReference type="ChEBI" id="CHEBI:43474"/>
        <dbReference type="ChEBI" id="CHEBI:57455"/>
        <dbReference type="ChEBI" id="CHEBI:57457"/>
        <dbReference type="ChEBI" id="CHEBI:456216"/>
        <dbReference type="EC" id="6.3.3.2"/>
    </reaction>
</comment>
<dbReference type="Gene3D" id="3.40.50.10420">
    <property type="entry name" value="NagB/RpiA/CoA transferase-like"/>
    <property type="match status" value="1"/>
</dbReference>
<dbReference type="InterPro" id="IPR002698">
    <property type="entry name" value="FTHF_cligase"/>
</dbReference>
<dbReference type="Pfam" id="PF01812">
    <property type="entry name" value="5-FTHF_cyc-lig"/>
    <property type="match status" value="1"/>
</dbReference>
<keyword evidence="6" id="KW-1185">Reference proteome</keyword>
<protein>
    <recommendedName>
        <fullName evidence="4">5-formyltetrahydrofolate cyclo-ligase</fullName>
        <ecNumber evidence="4">6.3.3.2</ecNumber>
    </recommendedName>
</protein>
<evidence type="ECO:0000256" key="4">
    <source>
        <dbReference type="RuleBase" id="RU361279"/>
    </source>
</evidence>
<evidence type="ECO:0000256" key="2">
    <source>
        <dbReference type="ARBA" id="ARBA00022741"/>
    </source>
</evidence>
<keyword evidence="5" id="KW-0436">Ligase</keyword>
<dbReference type="NCBIfam" id="TIGR02727">
    <property type="entry name" value="MTHFS_bact"/>
    <property type="match status" value="1"/>
</dbReference>
<reference evidence="5 6" key="1">
    <citation type="submission" date="2023-05" db="EMBL/GenBank/DDBJ databases">
        <title>Novel species of genus Flectobacillus isolated from stream in China.</title>
        <authorList>
            <person name="Lu H."/>
        </authorList>
    </citation>
    <scope>NUCLEOTIDE SEQUENCE [LARGE SCALE GENOMIC DNA]</scope>
    <source>
        <strain evidence="5 6">KCTC 42575</strain>
    </source>
</reference>
<dbReference type="SUPFAM" id="SSF100950">
    <property type="entry name" value="NagB/RpiA/CoA transferase-like"/>
    <property type="match status" value="1"/>
</dbReference>
<keyword evidence="2 4" id="KW-0547">Nucleotide-binding</keyword>
<evidence type="ECO:0000256" key="1">
    <source>
        <dbReference type="ARBA" id="ARBA00010638"/>
    </source>
</evidence>
<comment type="similarity">
    <text evidence="1 4">Belongs to the 5-formyltetrahydrofolate cyclo-ligase family.</text>
</comment>